<dbReference type="AlphaFoldDB" id="A0A1H3QA90"/>
<organism evidence="2 3">
    <name type="scientific">Amycolatopsis xylanica</name>
    <dbReference type="NCBI Taxonomy" id="589385"/>
    <lineage>
        <taxon>Bacteria</taxon>
        <taxon>Bacillati</taxon>
        <taxon>Actinomycetota</taxon>
        <taxon>Actinomycetes</taxon>
        <taxon>Pseudonocardiales</taxon>
        <taxon>Pseudonocardiaceae</taxon>
        <taxon>Amycolatopsis</taxon>
    </lineage>
</organism>
<dbReference type="STRING" id="589385.SAMN05421504_109191"/>
<accession>A0A1H3QA90</accession>
<protein>
    <submittedName>
        <fullName evidence="2">Uncharacterized protein</fullName>
    </submittedName>
</protein>
<dbReference type="Proteomes" id="UP000199515">
    <property type="component" value="Unassembled WGS sequence"/>
</dbReference>
<keyword evidence="3" id="KW-1185">Reference proteome</keyword>
<gene>
    <name evidence="2" type="ORF">SAMN05421504_109191</name>
</gene>
<dbReference type="EMBL" id="FNON01000009">
    <property type="protein sequence ID" value="SDZ09945.1"/>
    <property type="molecule type" value="Genomic_DNA"/>
</dbReference>
<feature type="transmembrane region" description="Helical" evidence="1">
    <location>
        <begin position="40"/>
        <end position="59"/>
    </location>
</feature>
<keyword evidence="1" id="KW-0812">Transmembrane</keyword>
<proteinExistence type="predicted"/>
<feature type="transmembrane region" description="Helical" evidence="1">
    <location>
        <begin position="12"/>
        <end position="34"/>
    </location>
</feature>
<name>A0A1H3QA90_9PSEU</name>
<feature type="transmembrane region" description="Helical" evidence="1">
    <location>
        <begin position="66"/>
        <end position="83"/>
    </location>
</feature>
<feature type="transmembrane region" description="Helical" evidence="1">
    <location>
        <begin position="89"/>
        <end position="109"/>
    </location>
</feature>
<dbReference type="OrthoDB" id="3631949at2"/>
<evidence type="ECO:0000313" key="3">
    <source>
        <dbReference type="Proteomes" id="UP000199515"/>
    </source>
</evidence>
<reference evidence="2 3" key="1">
    <citation type="submission" date="2016-10" db="EMBL/GenBank/DDBJ databases">
        <authorList>
            <person name="de Groot N.N."/>
        </authorList>
    </citation>
    <scope>NUCLEOTIDE SEQUENCE [LARGE SCALE GENOMIC DNA]</scope>
    <source>
        <strain evidence="2 3">CPCC 202699</strain>
    </source>
</reference>
<keyword evidence="1" id="KW-0472">Membrane</keyword>
<evidence type="ECO:0000313" key="2">
    <source>
        <dbReference type="EMBL" id="SDZ09945.1"/>
    </source>
</evidence>
<sequence length="123" mass="13106">MKNAMVEVKIVVGLFLGIALAWTLLIAFEVVFVGARPLSFLVPVASLILGGLVVAGIALRMPSSRIAGFVVAGLFGLLHALFLLGAQLWWVKVFSGLAFAGYMYAAVLLNSMPVRRYVLGARA</sequence>
<evidence type="ECO:0000256" key="1">
    <source>
        <dbReference type="SAM" id="Phobius"/>
    </source>
</evidence>
<dbReference type="RefSeq" id="WP_091296451.1">
    <property type="nucleotide sequence ID" value="NZ_FNON01000009.1"/>
</dbReference>
<keyword evidence="1" id="KW-1133">Transmembrane helix</keyword>